<dbReference type="Proteomes" id="UP000239203">
    <property type="component" value="Unassembled WGS sequence"/>
</dbReference>
<organism evidence="1 2">
    <name type="scientific">Actinokineospora auranticolor</name>
    <dbReference type="NCBI Taxonomy" id="155976"/>
    <lineage>
        <taxon>Bacteria</taxon>
        <taxon>Bacillati</taxon>
        <taxon>Actinomycetota</taxon>
        <taxon>Actinomycetes</taxon>
        <taxon>Pseudonocardiales</taxon>
        <taxon>Pseudonocardiaceae</taxon>
        <taxon>Actinokineospora</taxon>
    </lineage>
</organism>
<sequence>MVFMVAVLGAVLLLFHVLAPVAVPTVGVVAGVAFVGEFVQQFRRRRVTP</sequence>
<name>A0A2S6H0Z7_9PSEU</name>
<keyword evidence="2" id="KW-1185">Reference proteome</keyword>
<evidence type="ECO:0000313" key="2">
    <source>
        <dbReference type="Proteomes" id="UP000239203"/>
    </source>
</evidence>
<comment type="caution">
    <text evidence="1">The sequence shown here is derived from an EMBL/GenBank/DDBJ whole genome shotgun (WGS) entry which is preliminary data.</text>
</comment>
<reference evidence="1 2" key="1">
    <citation type="submission" date="2018-02" db="EMBL/GenBank/DDBJ databases">
        <title>Genomic Encyclopedia of Archaeal and Bacterial Type Strains, Phase II (KMG-II): from individual species to whole genera.</title>
        <authorList>
            <person name="Goeker M."/>
        </authorList>
    </citation>
    <scope>NUCLEOTIDE SEQUENCE [LARGE SCALE GENOMIC DNA]</scope>
    <source>
        <strain evidence="1 2">YU 961-1</strain>
    </source>
</reference>
<protein>
    <submittedName>
        <fullName evidence="1">Uncharacterized protein</fullName>
    </submittedName>
</protein>
<dbReference type="EMBL" id="PTIX01000001">
    <property type="protein sequence ID" value="PPK71087.1"/>
    <property type="molecule type" value="Genomic_DNA"/>
</dbReference>
<dbReference type="AlphaFoldDB" id="A0A2S6H0Z7"/>
<evidence type="ECO:0000313" key="1">
    <source>
        <dbReference type="EMBL" id="PPK71087.1"/>
    </source>
</evidence>
<proteinExistence type="predicted"/>
<gene>
    <name evidence="1" type="ORF">CLV40_101273</name>
</gene>
<accession>A0A2S6H0Z7</accession>